<dbReference type="Gramene" id="TuG1812G0100001378.01.T03">
    <property type="protein sequence ID" value="TuG1812G0100001378.01.T03.cds364664"/>
    <property type="gene ID" value="TuG1812G0100001378.01"/>
</dbReference>
<dbReference type="Gramene" id="TuG1812G0100001378.01.T06">
    <property type="protein sequence ID" value="TuG1812G0100001378.01.T06.cds364664"/>
    <property type="gene ID" value="TuG1812G0100001378.01"/>
</dbReference>
<keyword evidence="2" id="KW-1185">Reference proteome</keyword>
<evidence type="ECO:0000313" key="1">
    <source>
        <dbReference type="EnsemblPlants" id="TuG1812G0100001378.01.T06.cds364664"/>
    </source>
</evidence>
<dbReference type="AlphaFoldDB" id="A0A8R7K089"/>
<name>A0A8R7K089_TRIUA</name>
<dbReference type="EnsemblPlants" id="TuG1812G0100001378.01.T06">
    <property type="protein sequence ID" value="TuG1812G0100001378.01.T06.cds364664"/>
    <property type="gene ID" value="TuG1812G0100001378.01"/>
</dbReference>
<accession>A0A8R7K089</accession>
<dbReference type="EnsemblPlants" id="TuG1812G0100001378.01.T07">
    <property type="protein sequence ID" value="TuG1812G0100001378.01.T07.cds364664"/>
    <property type="gene ID" value="TuG1812G0100001378.01"/>
</dbReference>
<reference evidence="1" key="2">
    <citation type="submission" date="2018-03" db="EMBL/GenBank/DDBJ databases">
        <title>The Triticum urartu genome reveals the dynamic nature of wheat genome evolution.</title>
        <authorList>
            <person name="Ling H."/>
            <person name="Ma B."/>
            <person name="Shi X."/>
            <person name="Liu H."/>
            <person name="Dong L."/>
            <person name="Sun H."/>
            <person name="Cao Y."/>
            <person name="Gao Q."/>
            <person name="Zheng S."/>
            <person name="Li Y."/>
            <person name="Yu Y."/>
            <person name="Du H."/>
            <person name="Qi M."/>
            <person name="Li Y."/>
            <person name="Yu H."/>
            <person name="Cui Y."/>
            <person name="Wang N."/>
            <person name="Chen C."/>
            <person name="Wu H."/>
            <person name="Zhao Y."/>
            <person name="Zhang J."/>
            <person name="Li Y."/>
            <person name="Zhou W."/>
            <person name="Zhang B."/>
            <person name="Hu W."/>
            <person name="Eijk M."/>
            <person name="Tang J."/>
            <person name="Witsenboer H."/>
            <person name="Zhao S."/>
            <person name="Li Z."/>
            <person name="Zhang A."/>
            <person name="Wang D."/>
            <person name="Liang C."/>
        </authorList>
    </citation>
    <scope>NUCLEOTIDE SEQUENCE [LARGE SCALE GENOMIC DNA]</scope>
    <source>
        <strain evidence="1">cv. G1812</strain>
    </source>
</reference>
<reference evidence="2" key="1">
    <citation type="journal article" date="2013" name="Nature">
        <title>Draft genome of the wheat A-genome progenitor Triticum urartu.</title>
        <authorList>
            <person name="Ling H.Q."/>
            <person name="Zhao S."/>
            <person name="Liu D."/>
            <person name="Wang J."/>
            <person name="Sun H."/>
            <person name="Zhang C."/>
            <person name="Fan H."/>
            <person name="Li D."/>
            <person name="Dong L."/>
            <person name="Tao Y."/>
            <person name="Gao C."/>
            <person name="Wu H."/>
            <person name="Li Y."/>
            <person name="Cui Y."/>
            <person name="Guo X."/>
            <person name="Zheng S."/>
            <person name="Wang B."/>
            <person name="Yu K."/>
            <person name="Liang Q."/>
            <person name="Yang W."/>
            <person name="Lou X."/>
            <person name="Chen J."/>
            <person name="Feng M."/>
            <person name="Jian J."/>
            <person name="Zhang X."/>
            <person name="Luo G."/>
            <person name="Jiang Y."/>
            <person name="Liu J."/>
            <person name="Wang Z."/>
            <person name="Sha Y."/>
            <person name="Zhang B."/>
            <person name="Wu H."/>
            <person name="Tang D."/>
            <person name="Shen Q."/>
            <person name="Xue P."/>
            <person name="Zou S."/>
            <person name="Wang X."/>
            <person name="Liu X."/>
            <person name="Wang F."/>
            <person name="Yang Y."/>
            <person name="An X."/>
            <person name="Dong Z."/>
            <person name="Zhang K."/>
            <person name="Zhang X."/>
            <person name="Luo M.C."/>
            <person name="Dvorak J."/>
            <person name="Tong Y."/>
            <person name="Wang J."/>
            <person name="Yang H."/>
            <person name="Li Z."/>
            <person name="Wang D."/>
            <person name="Zhang A."/>
            <person name="Wang J."/>
        </authorList>
    </citation>
    <scope>NUCLEOTIDE SEQUENCE</scope>
    <source>
        <strain evidence="2">cv. G1812</strain>
    </source>
</reference>
<organism evidence="1 2">
    <name type="scientific">Triticum urartu</name>
    <name type="common">Red wild einkorn</name>
    <name type="synonym">Crithodium urartu</name>
    <dbReference type="NCBI Taxonomy" id="4572"/>
    <lineage>
        <taxon>Eukaryota</taxon>
        <taxon>Viridiplantae</taxon>
        <taxon>Streptophyta</taxon>
        <taxon>Embryophyta</taxon>
        <taxon>Tracheophyta</taxon>
        <taxon>Spermatophyta</taxon>
        <taxon>Magnoliopsida</taxon>
        <taxon>Liliopsida</taxon>
        <taxon>Poales</taxon>
        <taxon>Poaceae</taxon>
        <taxon>BOP clade</taxon>
        <taxon>Pooideae</taxon>
        <taxon>Triticodae</taxon>
        <taxon>Triticeae</taxon>
        <taxon>Triticinae</taxon>
        <taxon>Triticum</taxon>
    </lineage>
</organism>
<proteinExistence type="predicted"/>
<dbReference type="Proteomes" id="UP000015106">
    <property type="component" value="Chromosome 1"/>
</dbReference>
<reference evidence="1" key="3">
    <citation type="submission" date="2022-06" db="UniProtKB">
        <authorList>
            <consortium name="EnsemblPlants"/>
        </authorList>
    </citation>
    <scope>IDENTIFICATION</scope>
</reference>
<dbReference type="EnsemblPlants" id="TuG1812G0100001378.01.T05">
    <property type="protein sequence ID" value="TuG1812G0100001378.01.T05.cds364664"/>
    <property type="gene ID" value="TuG1812G0100001378.01"/>
</dbReference>
<sequence>MDFFGSLAACCFRFGTTPISLSLFVCVWACARSSRSLIADCRPIAPMAVASVPYRYSTASHRRCIALDSVVASAGTVLSDALVQAGLVR</sequence>
<dbReference type="Gramene" id="TuG1812G0100001378.01.T05">
    <property type="protein sequence ID" value="TuG1812G0100001378.01.T05.cds364664"/>
    <property type="gene ID" value="TuG1812G0100001378.01"/>
</dbReference>
<dbReference type="EnsemblPlants" id="TuG1812G0100001378.01.T03">
    <property type="protein sequence ID" value="TuG1812G0100001378.01.T03.cds364664"/>
    <property type="gene ID" value="TuG1812G0100001378.01"/>
</dbReference>
<evidence type="ECO:0000313" key="2">
    <source>
        <dbReference type="Proteomes" id="UP000015106"/>
    </source>
</evidence>
<protein>
    <submittedName>
        <fullName evidence="1">Uncharacterized protein</fullName>
    </submittedName>
</protein>
<dbReference type="Gramene" id="TuG1812G0100001378.01.T07">
    <property type="protein sequence ID" value="TuG1812G0100001378.01.T07.cds364664"/>
    <property type="gene ID" value="TuG1812G0100001378.01"/>
</dbReference>